<dbReference type="EMBL" id="AWQX01000097">
    <property type="protein sequence ID" value="EST33773.1"/>
    <property type="molecule type" value="Genomic_DNA"/>
</dbReference>
<dbReference type="AlphaFoldDB" id="V6KP30"/>
<proteinExistence type="predicted"/>
<comment type="caution">
    <text evidence="1">The sequence shown here is derived from an EMBL/GenBank/DDBJ whole genome shotgun (WGS) entry which is preliminary data.</text>
</comment>
<sequence length="111" mass="12273">MVIEPVLVMPDCTIFPPCRPYFTHSPLLNKTISSRSYGCLEPTEQDWGNFPVSLGRPPFLEVPAAHAVRKSWAATITAVPLEARITEEVIGRQHFGVFRRTDGVPDAIALA</sequence>
<dbReference type="PATRIC" id="fig|1352936.5.peg.2553"/>
<keyword evidence="2" id="KW-1185">Reference proteome</keyword>
<dbReference type="STRING" id="1352936.M878_12055"/>
<reference evidence="1 2" key="1">
    <citation type="journal article" date="2014" name="Genome Announc.">
        <title>Draft Genome Sequence of Streptomyces roseochromogenes subsp. oscitans DS 12.976, Producer of the Aminocoumarin Antibiotic Clorobiocin.</title>
        <authorList>
            <person name="Ruckert C."/>
            <person name="Kalinowski J."/>
            <person name="Heide L."/>
            <person name="Apel A.K."/>
        </authorList>
    </citation>
    <scope>NUCLEOTIDE SEQUENCE [LARGE SCALE GENOMIC DNA]</scope>
    <source>
        <strain evidence="1 2">DS 12.976</strain>
    </source>
</reference>
<gene>
    <name evidence="1" type="ORF">M878_12055</name>
</gene>
<organism evidence="1 2">
    <name type="scientific">Streptomyces roseochromogenus subsp. oscitans DS 12.976</name>
    <dbReference type="NCBI Taxonomy" id="1352936"/>
    <lineage>
        <taxon>Bacteria</taxon>
        <taxon>Bacillati</taxon>
        <taxon>Actinomycetota</taxon>
        <taxon>Actinomycetes</taxon>
        <taxon>Kitasatosporales</taxon>
        <taxon>Streptomycetaceae</taxon>
        <taxon>Streptomyces</taxon>
    </lineage>
</organism>
<evidence type="ECO:0000313" key="1">
    <source>
        <dbReference type="EMBL" id="EST33773.1"/>
    </source>
</evidence>
<dbReference type="Proteomes" id="UP000017984">
    <property type="component" value="Chromosome"/>
</dbReference>
<name>V6KP30_STRRC</name>
<dbReference type="HOGENOM" id="CLU_2157021_0_0_11"/>
<protein>
    <submittedName>
        <fullName evidence="1">Uncharacterized protein</fullName>
    </submittedName>
</protein>
<evidence type="ECO:0000313" key="2">
    <source>
        <dbReference type="Proteomes" id="UP000017984"/>
    </source>
</evidence>
<accession>V6KP30</accession>